<dbReference type="AlphaFoldDB" id="A0A0S2KEG1"/>
<keyword evidence="4" id="KW-1185">Reference proteome</keyword>
<feature type="transmembrane region" description="Helical" evidence="2">
    <location>
        <begin position="39"/>
        <end position="62"/>
    </location>
</feature>
<evidence type="ECO:0000256" key="1">
    <source>
        <dbReference type="SAM" id="MobiDB-lite"/>
    </source>
</evidence>
<proteinExistence type="predicted"/>
<gene>
    <name evidence="3" type="ORF">PS2015_2065</name>
</gene>
<feature type="region of interest" description="Disordered" evidence="1">
    <location>
        <begin position="1"/>
        <end position="33"/>
    </location>
</feature>
<accession>A0A0S2KEG1</accession>
<evidence type="ECO:0000313" key="3">
    <source>
        <dbReference type="EMBL" id="ALO46704.1"/>
    </source>
</evidence>
<sequence>MEHRTPTLPEHIHLNLPDQPDWQADDRHPDPQNSSPGRFFAILLVSIATHLTLLILVTNYGWVTRQTAAPEQFNRVQITLVTPRPTPQPEPDISPETSPPQVQPEPASIASDTSTLQESEPGVAAEPEQAPTAPPSLETVEIPLSNERPLPTDAPRLLAPATTDIRRATRHTANNRNNIDCDTRQRRSDLINCGDEENNYDYTNAEQRPAALLFALPRFDEPLPPTDDRTDTNNRVRANINTVENTMSATRTRRAVMGQ</sequence>
<dbReference type="Proteomes" id="UP000065641">
    <property type="component" value="Chromosome"/>
</dbReference>
<protein>
    <submittedName>
        <fullName evidence="3">Uncharacterized protein</fullName>
    </submittedName>
</protein>
<feature type="compositionally biased region" description="Basic and acidic residues" evidence="1">
    <location>
        <begin position="1"/>
        <end position="13"/>
    </location>
</feature>
<evidence type="ECO:0000256" key="2">
    <source>
        <dbReference type="SAM" id="Phobius"/>
    </source>
</evidence>
<evidence type="ECO:0000313" key="4">
    <source>
        <dbReference type="Proteomes" id="UP000065641"/>
    </source>
</evidence>
<dbReference type="KEGG" id="pspi:PS2015_2065"/>
<feature type="region of interest" description="Disordered" evidence="1">
    <location>
        <begin position="82"/>
        <end position="136"/>
    </location>
</feature>
<name>A0A0S2KEG1_9GAMM</name>
<feature type="compositionally biased region" description="Pro residues" evidence="1">
    <location>
        <begin position="84"/>
        <end position="103"/>
    </location>
</feature>
<organism evidence="3 4">
    <name type="scientific">Pseudohongiella spirulinae</name>
    <dbReference type="NCBI Taxonomy" id="1249552"/>
    <lineage>
        <taxon>Bacteria</taxon>
        <taxon>Pseudomonadati</taxon>
        <taxon>Pseudomonadota</taxon>
        <taxon>Gammaproteobacteria</taxon>
        <taxon>Pseudomonadales</taxon>
        <taxon>Pseudohongiellaceae</taxon>
        <taxon>Pseudohongiella</taxon>
    </lineage>
</organism>
<keyword evidence="2" id="KW-0472">Membrane</keyword>
<keyword evidence="2" id="KW-1133">Transmembrane helix</keyword>
<keyword evidence="2" id="KW-0812">Transmembrane</keyword>
<reference evidence="3 4" key="1">
    <citation type="submission" date="2015-11" db="EMBL/GenBank/DDBJ databases">
        <authorList>
            <person name="Zhang Y."/>
            <person name="Guo Z."/>
        </authorList>
    </citation>
    <scope>NUCLEOTIDE SEQUENCE [LARGE SCALE GENOMIC DNA]</scope>
    <source>
        <strain evidence="3 4">KCTC 32221</strain>
    </source>
</reference>
<dbReference type="EMBL" id="CP013189">
    <property type="protein sequence ID" value="ALO46704.1"/>
    <property type="molecule type" value="Genomic_DNA"/>
</dbReference>